<dbReference type="AlphaFoldDB" id="A0A9P4MRF8"/>
<accession>A0A9P4MRF8</accession>
<keyword evidence="2" id="KW-0472">Membrane</keyword>
<gene>
    <name evidence="3" type="ORF">GQ43DRAFT_441618</name>
</gene>
<reference evidence="3" key="1">
    <citation type="journal article" date="2020" name="Stud. Mycol.">
        <title>101 Dothideomycetes genomes: a test case for predicting lifestyles and emergence of pathogens.</title>
        <authorList>
            <person name="Haridas S."/>
            <person name="Albert R."/>
            <person name="Binder M."/>
            <person name="Bloem J."/>
            <person name="Labutti K."/>
            <person name="Salamov A."/>
            <person name="Andreopoulos B."/>
            <person name="Baker S."/>
            <person name="Barry K."/>
            <person name="Bills G."/>
            <person name="Bluhm B."/>
            <person name="Cannon C."/>
            <person name="Castanera R."/>
            <person name="Culley D."/>
            <person name="Daum C."/>
            <person name="Ezra D."/>
            <person name="Gonzalez J."/>
            <person name="Henrissat B."/>
            <person name="Kuo A."/>
            <person name="Liang C."/>
            <person name="Lipzen A."/>
            <person name="Lutzoni F."/>
            <person name="Magnuson J."/>
            <person name="Mondo S."/>
            <person name="Nolan M."/>
            <person name="Ohm R."/>
            <person name="Pangilinan J."/>
            <person name="Park H.-J."/>
            <person name="Ramirez L."/>
            <person name="Alfaro M."/>
            <person name="Sun H."/>
            <person name="Tritt A."/>
            <person name="Yoshinaga Y."/>
            <person name="Zwiers L.-H."/>
            <person name="Turgeon B."/>
            <person name="Goodwin S."/>
            <person name="Spatafora J."/>
            <person name="Crous P."/>
            <person name="Grigoriev I."/>
        </authorList>
    </citation>
    <scope>NUCLEOTIDE SEQUENCE</scope>
    <source>
        <strain evidence="3">ATCC 74209</strain>
    </source>
</reference>
<evidence type="ECO:0000256" key="2">
    <source>
        <dbReference type="SAM" id="Phobius"/>
    </source>
</evidence>
<evidence type="ECO:0000313" key="3">
    <source>
        <dbReference type="EMBL" id="KAF2200376.1"/>
    </source>
</evidence>
<organism evidence="3 4">
    <name type="scientific">Delitschia confertaspora ATCC 74209</name>
    <dbReference type="NCBI Taxonomy" id="1513339"/>
    <lineage>
        <taxon>Eukaryota</taxon>
        <taxon>Fungi</taxon>
        <taxon>Dikarya</taxon>
        <taxon>Ascomycota</taxon>
        <taxon>Pezizomycotina</taxon>
        <taxon>Dothideomycetes</taxon>
        <taxon>Pleosporomycetidae</taxon>
        <taxon>Pleosporales</taxon>
        <taxon>Delitschiaceae</taxon>
        <taxon>Delitschia</taxon>
    </lineage>
</organism>
<comment type="caution">
    <text evidence="3">The sequence shown here is derived from an EMBL/GenBank/DDBJ whole genome shotgun (WGS) entry which is preliminary data.</text>
</comment>
<keyword evidence="4" id="KW-1185">Reference proteome</keyword>
<keyword evidence="2" id="KW-0812">Transmembrane</keyword>
<feature type="region of interest" description="Disordered" evidence="1">
    <location>
        <begin position="43"/>
        <end position="68"/>
    </location>
</feature>
<evidence type="ECO:0000256" key="1">
    <source>
        <dbReference type="SAM" id="MobiDB-lite"/>
    </source>
</evidence>
<sequence>MIFIFSLSHNIILLFPRVCFYHFPFFPAVAFIGLYRHKQRHPASPPTNHPAYGDLCHSQTLRHPRDNL</sequence>
<name>A0A9P4MRF8_9PLEO</name>
<proteinExistence type="predicted"/>
<feature type="transmembrane region" description="Helical" evidence="2">
    <location>
        <begin position="12"/>
        <end position="35"/>
    </location>
</feature>
<keyword evidence="2" id="KW-1133">Transmembrane helix</keyword>
<dbReference type="Proteomes" id="UP000799536">
    <property type="component" value="Unassembled WGS sequence"/>
</dbReference>
<dbReference type="EMBL" id="ML994025">
    <property type="protein sequence ID" value="KAF2200376.1"/>
    <property type="molecule type" value="Genomic_DNA"/>
</dbReference>
<protein>
    <submittedName>
        <fullName evidence="3">Uncharacterized protein</fullName>
    </submittedName>
</protein>
<evidence type="ECO:0000313" key="4">
    <source>
        <dbReference type="Proteomes" id="UP000799536"/>
    </source>
</evidence>